<dbReference type="AlphaFoldDB" id="A0A7W5DVP3"/>
<accession>A0A7W5DVP3</accession>
<evidence type="ECO:0000256" key="4">
    <source>
        <dbReference type="ARBA" id="ARBA00023136"/>
    </source>
</evidence>
<organism evidence="7 8">
    <name type="scientific">Aporhodopirellula rubra</name>
    <dbReference type="NCBI Taxonomy" id="980271"/>
    <lineage>
        <taxon>Bacteria</taxon>
        <taxon>Pseudomonadati</taxon>
        <taxon>Planctomycetota</taxon>
        <taxon>Planctomycetia</taxon>
        <taxon>Pirellulales</taxon>
        <taxon>Pirellulaceae</taxon>
        <taxon>Aporhodopirellula</taxon>
    </lineage>
</organism>
<feature type="transmembrane region" description="Helical" evidence="5">
    <location>
        <begin position="338"/>
        <end position="368"/>
    </location>
</feature>
<keyword evidence="3 5" id="KW-1133">Transmembrane helix</keyword>
<protein>
    <recommendedName>
        <fullName evidence="6">O-antigen ligase-related domain-containing protein</fullName>
    </recommendedName>
</protein>
<dbReference type="InterPro" id="IPR051533">
    <property type="entry name" value="WaaL-like"/>
</dbReference>
<feature type="transmembrane region" description="Helical" evidence="5">
    <location>
        <begin position="205"/>
        <end position="238"/>
    </location>
</feature>
<feature type="transmembrane region" description="Helical" evidence="5">
    <location>
        <begin position="380"/>
        <end position="398"/>
    </location>
</feature>
<feature type="transmembrane region" description="Helical" evidence="5">
    <location>
        <begin position="61"/>
        <end position="80"/>
    </location>
</feature>
<keyword evidence="4 5" id="KW-0472">Membrane</keyword>
<keyword evidence="8" id="KW-1185">Reference proteome</keyword>
<evidence type="ECO:0000256" key="2">
    <source>
        <dbReference type="ARBA" id="ARBA00022692"/>
    </source>
</evidence>
<dbReference type="PANTHER" id="PTHR37422">
    <property type="entry name" value="TEICHURONIC ACID BIOSYNTHESIS PROTEIN TUAE"/>
    <property type="match status" value="1"/>
</dbReference>
<dbReference type="InterPro" id="IPR007016">
    <property type="entry name" value="O-antigen_ligase-rel_domated"/>
</dbReference>
<feature type="domain" description="O-antigen ligase-related" evidence="6">
    <location>
        <begin position="206"/>
        <end position="354"/>
    </location>
</feature>
<dbReference type="PANTHER" id="PTHR37422:SF23">
    <property type="entry name" value="TEICHURONIC ACID BIOSYNTHESIS PROTEIN TUAE"/>
    <property type="match status" value="1"/>
</dbReference>
<comment type="subcellular location">
    <subcellularLocation>
        <location evidence="1">Membrane</location>
        <topology evidence="1">Multi-pass membrane protein</topology>
    </subcellularLocation>
</comment>
<feature type="transmembrane region" description="Helical" evidence="5">
    <location>
        <begin position="32"/>
        <end position="49"/>
    </location>
</feature>
<name>A0A7W5DVP3_9BACT</name>
<evidence type="ECO:0000256" key="1">
    <source>
        <dbReference type="ARBA" id="ARBA00004141"/>
    </source>
</evidence>
<evidence type="ECO:0000256" key="3">
    <source>
        <dbReference type="ARBA" id="ARBA00022989"/>
    </source>
</evidence>
<feature type="transmembrane region" description="Helical" evidence="5">
    <location>
        <begin position="244"/>
        <end position="261"/>
    </location>
</feature>
<evidence type="ECO:0000256" key="5">
    <source>
        <dbReference type="SAM" id="Phobius"/>
    </source>
</evidence>
<feature type="transmembrane region" description="Helical" evidence="5">
    <location>
        <begin position="92"/>
        <end position="110"/>
    </location>
</feature>
<feature type="transmembrane region" description="Helical" evidence="5">
    <location>
        <begin position="175"/>
        <end position="193"/>
    </location>
</feature>
<evidence type="ECO:0000313" key="7">
    <source>
        <dbReference type="EMBL" id="MBB3205361.1"/>
    </source>
</evidence>
<feature type="transmembrane region" description="Helical" evidence="5">
    <location>
        <begin position="117"/>
        <end position="137"/>
    </location>
</feature>
<comment type="caution">
    <text evidence="7">The sequence shown here is derived from an EMBL/GenBank/DDBJ whole genome shotgun (WGS) entry which is preliminary data.</text>
</comment>
<gene>
    <name evidence="7" type="ORF">FHS27_001161</name>
</gene>
<sequence>MRVLSAVIGILVLGTVFGPSFFSIQGPISLSLDRIAWAGVMLILALRMIRRSEPIPQLHRLDFVVIGLVIWALLSCLRFGMFNADQPPIARWLFYLAIPAATYLVARTGFGKDGSELTSSIDALVTMLVVLGTYLSLTSVCEMLDLRALVFPRFINDRDVWEFYGRGRGPLLNPAGNGIVMTLGLCACVIRFFSSGRIGKAIYGLLAVVALAGCYATLTRSVWCGAAMSLAILGMLYVPVKVRVVAFVATIVFAGAMTLGLKEQLLAFKRDKALSANEAAKSVELRPLLATVAWEMFLDRPLGGHGFGQYLTAAEPYHSIRSHGIPLENVRPYVQHNVFLSLLVDLGLIGLSLHVLFVFSVLCIAWRLSRMHPDGSPHRQIGMLMIGALSGYFCNGMFHDVSVIEMVHTYTFTLAGLTVTVWVHADALAGDVTAAPLRRRASDRAVLVAPRGSVLSPVAHP</sequence>
<reference evidence="7 8" key="1">
    <citation type="submission" date="2020-08" db="EMBL/GenBank/DDBJ databases">
        <title>Genomic Encyclopedia of Type Strains, Phase III (KMG-III): the genomes of soil and plant-associated and newly described type strains.</title>
        <authorList>
            <person name="Whitman W."/>
        </authorList>
    </citation>
    <scope>NUCLEOTIDE SEQUENCE [LARGE SCALE GENOMIC DNA]</scope>
    <source>
        <strain evidence="7 8">CECT 8075</strain>
    </source>
</reference>
<evidence type="ECO:0000259" key="6">
    <source>
        <dbReference type="Pfam" id="PF04932"/>
    </source>
</evidence>
<dbReference type="EMBL" id="JACHXU010000003">
    <property type="protein sequence ID" value="MBB3205361.1"/>
    <property type="molecule type" value="Genomic_DNA"/>
</dbReference>
<dbReference type="Pfam" id="PF04932">
    <property type="entry name" value="Wzy_C"/>
    <property type="match status" value="1"/>
</dbReference>
<keyword evidence="2 5" id="KW-0812">Transmembrane</keyword>
<proteinExistence type="predicted"/>
<evidence type="ECO:0000313" key="8">
    <source>
        <dbReference type="Proteomes" id="UP000536179"/>
    </source>
</evidence>
<dbReference type="GO" id="GO:0016020">
    <property type="term" value="C:membrane"/>
    <property type="evidence" value="ECO:0007669"/>
    <property type="project" value="UniProtKB-SubCell"/>
</dbReference>
<dbReference type="Proteomes" id="UP000536179">
    <property type="component" value="Unassembled WGS sequence"/>
</dbReference>